<protein>
    <recommendedName>
        <fullName evidence="5">tRNA-queuosine alpha-mannosyltransferase</fullName>
        <ecNumber evidence="4">2.4.1.110</ecNumber>
    </recommendedName>
</protein>
<proteinExistence type="inferred from homology"/>
<name>A0AA37WEU7_9BACT</name>
<keyword evidence="2" id="KW-0328">Glycosyltransferase</keyword>
<evidence type="ECO:0000256" key="5">
    <source>
        <dbReference type="ARBA" id="ARBA00044539"/>
    </source>
</evidence>
<dbReference type="InterPro" id="IPR001296">
    <property type="entry name" value="Glyco_trans_1"/>
</dbReference>
<keyword evidence="3 9" id="KW-0808">Transferase</keyword>
<dbReference type="SUPFAM" id="SSF53756">
    <property type="entry name" value="UDP-Glycosyltransferase/glycogen phosphorylase"/>
    <property type="match status" value="1"/>
</dbReference>
<organism evidence="9 10">
    <name type="scientific">Portibacter lacus</name>
    <dbReference type="NCBI Taxonomy" id="1099794"/>
    <lineage>
        <taxon>Bacteria</taxon>
        <taxon>Pseudomonadati</taxon>
        <taxon>Bacteroidota</taxon>
        <taxon>Saprospiria</taxon>
        <taxon>Saprospirales</taxon>
        <taxon>Haliscomenobacteraceae</taxon>
        <taxon>Portibacter</taxon>
    </lineage>
</organism>
<evidence type="ECO:0000259" key="8">
    <source>
        <dbReference type="Pfam" id="PF12038"/>
    </source>
</evidence>
<dbReference type="PANTHER" id="PTHR13615:SF3">
    <property type="entry name" value="GLYCOSYLTRANSFERASE-LIKE DOMAIN-CONTAINING PROTEIN 1"/>
    <property type="match status" value="1"/>
</dbReference>
<feature type="domain" description="tRNA-queuosine alpha-mannosyltransferase N-terminal" evidence="8">
    <location>
        <begin position="1"/>
        <end position="133"/>
    </location>
</feature>
<dbReference type="AlphaFoldDB" id="A0AA37WEU7"/>
<gene>
    <name evidence="9" type="ORF">GCM10007940_23870</name>
</gene>
<dbReference type="Gene3D" id="3.40.50.2000">
    <property type="entry name" value="Glycogen Phosphorylase B"/>
    <property type="match status" value="1"/>
</dbReference>
<dbReference type="InterPro" id="IPR051862">
    <property type="entry name" value="GT-like_domain_containing_1"/>
</dbReference>
<feature type="domain" description="Glycosyl transferase family 1" evidence="7">
    <location>
        <begin position="138"/>
        <end position="269"/>
    </location>
</feature>
<dbReference type="EMBL" id="BSOH01000014">
    <property type="protein sequence ID" value="GLR17772.1"/>
    <property type="molecule type" value="Genomic_DNA"/>
</dbReference>
<dbReference type="GO" id="GO:0016438">
    <property type="term" value="F:tRNA-queuosine(34) beta-mannosyltransferase activity"/>
    <property type="evidence" value="ECO:0007669"/>
    <property type="project" value="UniProtKB-EC"/>
</dbReference>
<evidence type="ECO:0000259" key="7">
    <source>
        <dbReference type="Pfam" id="PF00534"/>
    </source>
</evidence>
<dbReference type="EC" id="2.4.1.110" evidence="4"/>
<evidence type="ECO:0000256" key="3">
    <source>
        <dbReference type="ARBA" id="ARBA00022679"/>
    </source>
</evidence>
<evidence type="ECO:0000313" key="10">
    <source>
        <dbReference type="Proteomes" id="UP001156666"/>
    </source>
</evidence>
<dbReference type="Proteomes" id="UP001156666">
    <property type="component" value="Unassembled WGS sequence"/>
</dbReference>
<sequence length="329" mass="38275">MHGGAVTLASEFLQMNFIPELIICTDMLDLSVFLSLTRNKSQGIPVALYFHENQLCYPWSPDDQDVSLNRDRHYAFINYTSALSADQIYFNSVFHKNQFIKDLGQFLSEFPDYKNLATIAAIEKKSEVLYLGVDLQKFDRYKNDSQNKLPVLLWNHRWEYDKNPNLFFNTLIELKNEGYKFELIVLGRSYPREPDIFKTAQTQLATEIIHWGYAESFSDYARLLWAADIVPITSNQEFFGISAVEAIYCNNVPLLPNRLCYPEHIADLKCFYNTTAEFKKSLELLIRSHGSYPKIDLNKIKSYDWSHQIIRYDDAFSVLSSNFAQNIID</sequence>
<comment type="similarity">
    <text evidence="1">Belongs to the glycosyltransferase group 1 family. Glycosyltransferase 4 subfamily.</text>
</comment>
<dbReference type="InterPro" id="IPR022701">
    <property type="entry name" value="QTMAN_N"/>
</dbReference>
<dbReference type="Pfam" id="PF12038">
    <property type="entry name" value="QTMAN_N"/>
    <property type="match status" value="1"/>
</dbReference>
<evidence type="ECO:0000256" key="6">
    <source>
        <dbReference type="ARBA" id="ARBA00048439"/>
    </source>
</evidence>
<dbReference type="PANTHER" id="PTHR13615">
    <property type="entry name" value="GLYCOSYLTRANSFERASE-LIKE 1"/>
    <property type="match status" value="1"/>
</dbReference>
<comment type="caution">
    <text evidence="9">The sequence shown here is derived from an EMBL/GenBank/DDBJ whole genome shotgun (WGS) entry which is preliminary data.</text>
</comment>
<evidence type="ECO:0000256" key="2">
    <source>
        <dbReference type="ARBA" id="ARBA00022676"/>
    </source>
</evidence>
<comment type="catalytic activity">
    <reaction evidence="6">
        <text>queuosine(34) in tRNA(Asp) + GDP-alpha-D-mannose = O-4''-alpha-D-mannosylqueuosine(34) in tRNA(Asp) + GDP + H(+)</text>
        <dbReference type="Rhea" id="RHEA:12885"/>
        <dbReference type="Rhea" id="RHEA-COMP:18572"/>
        <dbReference type="Rhea" id="RHEA-COMP:18581"/>
        <dbReference type="ChEBI" id="CHEBI:15378"/>
        <dbReference type="ChEBI" id="CHEBI:57527"/>
        <dbReference type="ChEBI" id="CHEBI:58189"/>
        <dbReference type="ChEBI" id="CHEBI:194431"/>
        <dbReference type="ChEBI" id="CHEBI:194442"/>
        <dbReference type="EC" id="2.4.1.110"/>
    </reaction>
    <physiologicalReaction direction="left-to-right" evidence="6">
        <dbReference type="Rhea" id="RHEA:12886"/>
    </physiologicalReaction>
</comment>
<keyword evidence="10" id="KW-1185">Reference proteome</keyword>
<accession>A0AA37WEU7</accession>
<evidence type="ECO:0000313" key="9">
    <source>
        <dbReference type="EMBL" id="GLR17772.1"/>
    </source>
</evidence>
<reference evidence="9" key="1">
    <citation type="journal article" date="2014" name="Int. J. Syst. Evol. Microbiol.">
        <title>Complete genome sequence of Corynebacterium casei LMG S-19264T (=DSM 44701T), isolated from a smear-ripened cheese.</title>
        <authorList>
            <consortium name="US DOE Joint Genome Institute (JGI-PGF)"/>
            <person name="Walter F."/>
            <person name="Albersmeier A."/>
            <person name="Kalinowski J."/>
            <person name="Ruckert C."/>
        </authorList>
    </citation>
    <scope>NUCLEOTIDE SEQUENCE</scope>
    <source>
        <strain evidence="9">NBRC 108769</strain>
    </source>
</reference>
<reference evidence="9" key="2">
    <citation type="submission" date="2023-01" db="EMBL/GenBank/DDBJ databases">
        <title>Draft genome sequence of Portibacter lacus strain NBRC 108769.</title>
        <authorList>
            <person name="Sun Q."/>
            <person name="Mori K."/>
        </authorList>
    </citation>
    <scope>NUCLEOTIDE SEQUENCE</scope>
    <source>
        <strain evidence="9">NBRC 108769</strain>
    </source>
</reference>
<dbReference type="Pfam" id="PF00534">
    <property type="entry name" value="Glycos_transf_1"/>
    <property type="match status" value="1"/>
</dbReference>
<evidence type="ECO:0000256" key="4">
    <source>
        <dbReference type="ARBA" id="ARBA00044517"/>
    </source>
</evidence>
<evidence type="ECO:0000256" key="1">
    <source>
        <dbReference type="ARBA" id="ARBA00009481"/>
    </source>
</evidence>